<feature type="non-terminal residue" evidence="1">
    <location>
        <position position="210"/>
    </location>
</feature>
<proteinExistence type="predicted"/>
<gene>
    <name evidence="1" type="ORF">RCOM_2026610</name>
</gene>
<dbReference type="AlphaFoldDB" id="B9TNW8"/>
<name>B9TNW8_RICCO</name>
<sequence>MTSATAADGTVTVTNSCVNGDADQRTGMSQVGATDKQCATTAADGSCTKQTWTEYWASSTPAVVSTQDSPSAVAGACDTGPLSETSYTGFSGGAWFGRTLPDTECVVQTIDESTNTGTGTYIQLTNADKAGCGIYTTPSVGVICYGQPSAQDDTDSCSTMDLSSCTLTSSVPASLSSGTSGIVTSQTETYSCQTQQTTCLQYSTGSGDNA</sequence>
<organism evidence="1 2">
    <name type="scientific">Ricinus communis</name>
    <name type="common">Castor bean</name>
    <dbReference type="NCBI Taxonomy" id="3988"/>
    <lineage>
        <taxon>Eukaryota</taxon>
        <taxon>Viridiplantae</taxon>
        <taxon>Streptophyta</taxon>
        <taxon>Embryophyta</taxon>
        <taxon>Tracheophyta</taxon>
        <taxon>Spermatophyta</taxon>
        <taxon>Magnoliopsida</taxon>
        <taxon>eudicotyledons</taxon>
        <taxon>Gunneridae</taxon>
        <taxon>Pentapetalae</taxon>
        <taxon>rosids</taxon>
        <taxon>fabids</taxon>
        <taxon>Malpighiales</taxon>
        <taxon>Euphorbiaceae</taxon>
        <taxon>Acalyphoideae</taxon>
        <taxon>Acalypheae</taxon>
        <taxon>Ricinus</taxon>
    </lineage>
</organism>
<evidence type="ECO:0000313" key="1">
    <source>
        <dbReference type="EMBL" id="EEF22447.1"/>
    </source>
</evidence>
<evidence type="ECO:0000313" key="2">
    <source>
        <dbReference type="Proteomes" id="UP000008311"/>
    </source>
</evidence>
<dbReference type="EMBL" id="EQ993835">
    <property type="protein sequence ID" value="EEF22447.1"/>
    <property type="molecule type" value="Genomic_DNA"/>
</dbReference>
<protein>
    <submittedName>
        <fullName evidence="1">Uncharacterized protein</fullName>
    </submittedName>
</protein>
<dbReference type="Proteomes" id="UP000008311">
    <property type="component" value="Unassembled WGS sequence"/>
</dbReference>
<dbReference type="InParanoid" id="B9TNW8"/>
<accession>B9TNW8</accession>
<reference evidence="2" key="1">
    <citation type="journal article" date="2010" name="Nat. Biotechnol.">
        <title>Draft genome sequence of the oilseed species Ricinus communis.</title>
        <authorList>
            <person name="Chan A.P."/>
            <person name="Crabtree J."/>
            <person name="Zhao Q."/>
            <person name="Lorenzi H."/>
            <person name="Orvis J."/>
            <person name="Puiu D."/>
            <person name="Melake-Berhan A."/>
            <person name="Jones K.M."/>
            <person name="Redman J."/>
            <person name="Chen G."/>
            <person name="Cahoon E.B."/>
            <person name="Gedil M."/>
            <person name="Stanke M."/>
            <person name="Haas B.J."/>
            <person name="Wortman J.R."/>
            <person name="Fraser-Liggett C.M."/>
            <person name="Ravel J."/>
            <person name="Rabinowicz P.D."/>
        </authorList>
    </citation>
    <scope>NUCLEOTIDE SEQUENCE [LARGE SCALE GENOMIC DNA]</scope>
    <source>
        <strain evidence="2">cv. Hale</strain>
    </source>
</reference>
<keyword evidence="2" id="KW-1185">Reference proteome</keyword>